<reference evidence="1 2" key="1">
    <citation type="submission" date="2020-04" db="EMBL/GenBank/DDBJ databases">
        <title>Antimicrobial susceptibility and clonality of vaginal-derived multi-drug resistant Mobiluncus isolates in China.</title>
        <authorList>
            <person name="Zhang X."/>
        </authorList>
    </citation>
    <scope>NUCLEOTIDE SEQUENCE [LARGE SCALE GENOMIC DNA]</scope>
    <source>
        <strain evidence="1 2">13</strain>
    </source>
</reference>
<dbReference type="Proteomes" id="UP000578252">
    <property type="component" value="Unassembled WGS sequence"/>
</dbReference>
<accession>A0A7Y0U2X8</accession>
<dbReference type="EMBL" id="JABCUR010000014">
    <property type="protein sequence ID" value="NMW65969.1"/>
    <property type="molecule type" value="Genomic_DNA"/>
</dbReference>
<comment type="caution">
    <text evidence="1">The sequence shown here is derived from an EMBL/GenBank/DDBJ whole genome shotgun (WGS) entry which is preliminary data.</text>
</comment>
<evidence type="ECO:0000313" key="1">
    <source>
        <dbReference type="EMBL" id="NMW65969.1"/>
    </source>
</evidence>
<gene>
    <name evidence="1" type="ORF">HHJ78_10785</name>
</gene>
<evidence type="ECO:0000313" key="2">
    <source>
        <dbReference type="Proteomes" id="UP000578252"/>
    </source>
</evidence>
<proteinExistence type="predicted"/>
<protein>
    <submittedName>
        <fullName evidence="1">Uncharacterized protein</fullName>
    </submittedName>
</protein>
<name>A0A7Y0U2X8_9ACTO</name>
<dbReference type="AlphaFoldDB" id="A0A7Y0U2X8"/>
<dbReference type="RefSeq" id="WP_169772469.1">
    <property type="nucleotide sequence ID" value="NZ_JABCUR010000014.1"/>
</dbReference>
<organism evidence="1 2">
    <name type="scientific">Mobiluncus mulieris</name>
    <dbReference type="NCBI Taxonomy" id="2052"/>
    <lineage>
        <taxon>Bacteria</taxon>
        <taxon>Bacillati</taxon>
        <taxon>Actinomycetota</taxon>
        <taxon>Actinomycetes</taxon>
        <taxon>Actinomycetales</taxon>
        <taxon>Actinomycetaceae</taxon>
        <taxon>Mobiluncus</taxon>
    </lineage>
</organism>
<sequence length="117" mass="12853">MRPIRSIKNLAEAIESSPVCQDWIECGIDPGDLREGLAWLQGDPMTGIKSGLTRELFMVVTKTEVGEDNRLVAKAAHLEKAERVHLDTGGVVFYAIESRRQIGGSNFEASLNALDKI</sequence>